<protein>
    <recommendedName>
        <fullName evidence="3">TIGR02450 family Trp-rich protein</fullName>
    </recommendedName>
</protein>
<comment type="caution">
    <text evidence="1">The sequence shown here is derived from an EMBL/GenBank/DDBJ whole genome shotgun (WGS) entry which is preliminary data.</text>
</comment>
<dbReference type="RefSeq" id="WP_007279663.1">
    <property type="nucleotide sequence ID" value="NZ_ABCK01000015.1"/>
</dbReference>
<organism evidence="1 2">
    <name type="scientific">Lentisphaera araneosa HTCC2155</name>
    <dbReference type="NCBI Taxonomy" id="313628"/>
    <lineage>
        <taxon>Bacteria</taxon>
        <taxon>Pseudomonadati</taxon>
        <taxon>Lentisphaerota</taxon>
        <taxon>Lentisphaeria</taxon>
        <taxon>Lentisphaerales</taxon>
        <taxon>Lentisphaeraceae</taxon>
        <taxon>Lentisphaera</taxon>
    </lineage>
</organism>
<dbReference type="Proteomes" id="UP000004947">
    <property type="component" value="Unassembled WGS sequence"/>
</dbReference>
<reference evidence="1 2" key="1">
    <citation type="journal article" date="2010" name="J. Bacteriol.">
        <title>Genome sequence of Lentisphaera araneosa HTCC2155T, the type species of the order Lentisphaerales in the phylum Lentisphaerae.</title>
        <authorList>
            <person name="Thrash J.C."/>
            <person name="Cho J.C."/>
            <person name="Vergin K.L."/>
            <person name="Morris R.M."/>
            <person name="Giovannoni S.J."/>
        </authorList>
    </citation>
    <scope>NUCLEOTIDE SEQUENCE [LARGE SCALE GENOMIC DNA]</scope>
    <source>
        <strain evidence="1 2">HTCC2155</strain>
    </source>
</reference>
<dbReference type="InterPro" id="IPR012663">
    <property type="entry name" value="CHP02450_Tryp"/>
</dbReference>
<dbReference type="EMBL" id="ABCK01000015">
    <property type="protein sequence ID" value="EDM26612.1"/>
    <property type="molecule type" value="Genomic_DNA"/>
</dbReference>
<dbReference type="AlphaFoldDB" id="A6DP80"/>
<proteinExistence type="predicted"/>
<gene>
    <name evidence="1" type="ORF">LNTAR_02352</name>
</gene>
<sequence>MMDFKHLLDSKWTAVEIIDRQKHFTVIATNEKAKTAQLKPLLKGKSRAVSLVELRNPQKWQSGWL</sequence>
<dbReference type="STRING" id="313628.LNTAR_02352"/>
<evidence type="ECO:0000313" key="1">
    <source>
        <dbReference type="EMBL" id="EDM26612.1"/>
    </source>
</evidence>
<keyword evidence="2" id="KW-1185">Reference proteome</keyword>
<name>A6DP80_9BACT</name>
<evidence type="ECO:0000313" key="2">
    <source>
        <dbReference type="Proteomes" id="UP000004947"/>
    </source>
</evidence>
<dbReference type="OrthoDB" id="5592973at2"/>
<evidence type="ECO:0008006" key="3">
    <source>
        <dbReference type="Google" id="ProtNLM"/>
    </source>
</evidence>
<dbReference type="Pfam" id="PF09493">
    <property type="entry name" value="DUF2389"/>
    <property type="match status" value="1"/>
</dbReference>
<accession>A6DP80</accession>